<dbReference type="CDD" id="cd07516">
    <property type="entry name" value="HAD_Pase"/>
    <property type="match status" value="1"/>
</dbReference>
<dbReference type="SFLD" id="SFLDG01140">
    <property type="entry name" value="C2.B:_Phosphomannomutase_and_P"/>
    <property type="match status" value="1"/>
</dbReference>
<dbReference type="Pfam" id="PF08282">
    <property type="entry name" value="Hydrolase_3"/>
    <property type="match status" value="1"/>
</dbReference>
<dbReference type="NCBIfam" id="TIGR00099">
    <property type="entry name" value="Cof-subfamily"/>
    <property type="match status" value="1"/>
</dbReference>
<keyword evidence="2" id="KW-1185">Reference proteome</keyword>
<dbReference type="SFLD" id="SFLDS00003">
    <property type="entry name" value="Haloacid_Dehalogenase"/>
    <property type="match status" value="1"/>
</dbReference>
<evidence type="ECO:0000313" key="1">
    <source>
        <dbReference type="EMBL" id="ALA68274.1"/>
    </source>
</evidence>
<dbReference type="Gene3D" id="3.30.1240.10">
    <property type="match status" value="1"/>
</dbReference>
<dbReference type="Gene3D" id="3.40.50.1000">
    <property type="entry name" value="HAD superfamily/HAD-like"/>
    <property type="match status" value="1"/>
</dbReference>
<dbReference type="RefSeq" id="WP_053413071.1">
    <property type="nucleotide sequence ID" value="NZ_CP006841.1"/>
</dbReference>
<dbReference type="EMBL" id="CP006841">
    <property type="protein sequence ID" value="ALA68274.1"/>
    <property type="molecule type" value="Genomic_DNA"/>
</dbReference>
<dbReference type="SUPFAM" id="SSF56784">
    <property type="entry name" value="HAD-like"/>
    <property type="match status" value="1"/>
</dbReference>
<dbReference type="GO" id="GO:0000287">
    <property type="term" value="F:magnesium ion binding"/>
    <property type="evidence" value="ECO:0007669"/>
    <property type="project" value="TreeGrafter"/>
</dbReference>
<dbReference type="InterPro" id="IPR000150">
    <property type="entry name" value="Cof"/>
</dbReference>
<gene>
    <name evidence="1" type="ORF">CLAC_11965</name>
</gene>
<dbReference type="InterPro" id="IPR006379">
    <property type="entry name" value="HAD-SF_hydro_IIB"/>
</dbReference>
<protein>
    <submittedName>
        <fullName evidence="1">HAD family hydrolase</fullName>
    </submittedName>
</protein>
<dbReference type="Proteomes" id="UP000058446">
    <property type="component" value="Chromosome"/>
</dbReference>
<sequence length="286" mass="30667">MTESGLELSRLETLRPLLVASDIDGTFINSRDRVTPRLREVVARMLRRGTPLVLATGRPARWLEPVLEQIPVRPLCVCANGAVIYDAGRDEVITAKTLQSETLRYVVDAAREATADVGGVGIAAERAGHSAHDAIEELFVVAPSYDHAWDSIEHGEVAEEQVLGAPATKLLLRNSGMDSAALFELVSPVIDPERAHVTYSMPDGLLEVSAPGVTKRAGLKYVADLVGAAPKDVVCFGDMPNDIEMLSWAGTGVAMGNAAEAVKQVANEITATNDDDGVAQVLERWF</sequence>
<name>A0A0K2H2L8_9CORY</name>
<dbReference type="STRING" id="1408189.CLAC_11965"/>
<proteinExistence type="predicted"/>
<dbReference type="PANTHER" id="PTHR10000:SF8">
    <property type="entry name" value="HAD SUPERFAMILY HYDROLASE-LIKE, TYPE 3"/>
    <property type="match status" value="1"/>
</dbReference>
<dbReference type="PATRIC" id="fig|1408189.4.peg.2413"/>
<dbReference type="GO" id="GO:0016791">
    <property type="term" value="F:phosphatase activity"/>
    <property type="evidence" value="ECO:0007669"/>
    <property type="project" value="TreeGrafter"/>
</dbReference>
<dbReference type="InterPro" id="IPR023214">
    <property type="entry name" value="HAD_sf"/>
</dbReference>
<dbReference type="NCBIfam" id="TIGR01484">
    <property type="entry name" value="HAD-SF-IIB"/>
    <property type="match status" value="1"/>
</dbReference>
<dbReference type="OrthoDB" id="3180855at2"/>
<dbReference type="InterPro" id="IPR036412">
    <property type="entry name" value="HAD-like_sf"/>
</dbReference>
<dbReference type="GO" id="GO:0005829">
    <property type="term" value="C:cytosol"/>
    <property type="evidence" value="ECO:0007669"/>
    <property type="project" value="TreeGrafter"/>
</dbReference>
<organism evidence="1 2">
    <name type="scientific">Corynebacterium lactis RW2-5</name>
    <dbReference type="NCBI Taxonomy" id="1408189"/>
    <lineage>
        <taxon>Bacteria</taxon>
        <taxon>Bacillati</taxon>
        <taxon>Actinomycetota</taxon>
        <taxon>Actinomycetes</taxon>
        <taxon>Mycobacteriales</taxon>
        <taxon>Corynebacteriaceae</taxon>
        <taxon>Corynebacterium</taxon>
    </lineage>
</organism>
<dbReference type="KEGG" id="clw:CLAC_11965"/>
<evidence type="ECO:0000313" key="2">
    <source>
        <dbReference type="Proteomes" id="UP000058446"/>
    </source>
</evidence>
<dbReference type="PANTHER" id="PTHR10000">
    <property type="entry name" value="PHOSPHOSERINE PHOSPHATASE"/>
    <property type="match status" value="1"/>
</dbReference>
<accession>A0A0K2H2L8</accession>
<dbReference type="AlphaFoldDB" id="A0A0K2H2L8"/>
<reference evidence="1 2" key="1">
    <citation type="submission" date="2013-10" db="EMBL/GenBank/DDBJ databases">
        <title>Complete genome sequence of Corynebacterium lactis DSM 45799(T), isolated from raw cow milk.</title>
        <authorList>
            <person name="Ruckert C."/>
            <person name="Albersmeier A."/>
            <person name="Lipski A."/>
            <person name="Kalinowski J."/>
        </authorList>
    </citation>
    <scope>NUCLEOTIDE SEQUENCE [LARGE SCALE GENOMIC DNA]</scope>
    <source>
        <strain evidence="1 2">RW2-5</strain>
    </source>
</reference>
<keyword evidence="1" id="KW-0378">Hydrolase</keyword>